<keyword evidence="4" id="KW-1185">Reference proteome</keyword>
<feature type="domain" description="J" evidence="2">
    <location>
        <begin position="334"/>
        <end position="401"/>
    </location>
</feature>
<dbReference type="PROSITE" id="PS50076">
    <property type="entry name" value="DNAJ_2"/>
    <property type="match status" value="1"/>
</dbReference>
<accession>A0AAD7P5Y3</accession>
<sequence length="401" mass="45731">MDGTYFNHGMKSTCQESDQKVDNESFKNFKPGSVSETDSLDRNSNFRRCREDSCMDFGQKSYNNVGVAGYSRSNQEMGAKGYKVMSSNQKEAETIVVHDKDVSWNKGGELSCAACSCDASSDERHVNCDMGVSKCQTTCHSQVNSGEAPNKKVGPVSEESHFCNTQSPGESEVCDEKSCSQAKVKPDSLCDTLSNGKEYMQDKFFLVEGKLPSDVRDELHAQHDRVSASGERDIINEREKLKETNEYKRAIEEEWASRQRQLQIQAEEAQRLRKRRKAESMRLLNMQRRQQQRVDEVRETQKKDEEKMNLKEQLQIEIRKQLNNLEMTCTDMVSLLRGLGIPVGGGFKPLSQEVHAAYKQALLKFHPDRASKTDMRQQVEAEEKFKLISRMKEKFLSTSCH</sequence>
<organism evidence="3 4">
    <name type="scientific">Quillaja saponaria</name>
    <name type="common">Soap bark tree</name>
    <dbReference type="NCBI Taxonomy" id="32244"/>
    <lineage>
        <taxon>Eukaryota</taxon>
        <taxon>Viridiplantae</taxon>
        <taxon>Streptophyta</taxon>
        <taxon>Embryophyta</taxon>
        <taxon>Tracheophyta</taxon>
        <taxon>Spermatophyta</taxon>
        <taxon>Magnoliopsida</taxon>
        <taxon>eudicotyledons</taxon>
        <taxon>Gunneridae</taxon>
        <taxon>Pentapetalae</taxon>
        <taxon>rosids</taxon>
        <taxon>fabids</taxon>
        <taxon>Fabales</taxon>
        <taxon>Quillajaceae</taxon>
        <taxon>Quillaja</taxon>
    </lineage>
</organism>
<dbReference type="InterPro" id="IPR036869">
    <property type="entry name" value="J_dom_sf"/>
</dbReference>
<comment type="caution">
    <text evidence="3">The sequence shown here is derived from an EMBL/GenBank/DDBJ whole genome shotgun (WGS) entry which is preliminary data.</text>
</comment>
<dbReference type="KEGG" id="qsa:O6P43_032876"/>
<protein>
    <submittedName>
        <fullName evidence="3">DnaJ domain containing protein</fullName>
    </submittedName>
</protein>
<name>A0AAD7P5Y3_QUISA</name>
<feature type="region of interest" description="Disordered" evidence="1">
    <location>
        <begin position="146"/>
        <end position="167"/>
    </location>
</feature>
<dbReference type="EMBL" id="JARAOO010000014">
    <property type="protein sequence ID" value="KAJ7943301.1"/>
    <property type="molecule type" value="Genomic_DNA"/>
</dbReference>
<dbReference type="InterPro" id="IPR001623">
    <property type="entry name" value="DnaJ_domain"/>
</dbReference>
<feature type="compositionally biased region" description="Basic and acidic residues" evidence="1">
    <location>
        <begin position="292"/>
        <end position="306"/>
    </location>
</feature>
<feature type="region of interest" description="Disordered" evidence="1">
    <location>
        <begin position="287"/>
        <end position="306"/>
    </location>
</feature>
<dbReference type="PANTHER" id="PTHR36335">
    <property type="entry name" value="CHAPERONE DNAJ-DOMAIN SUPERFAMILY PROTEIN"/>
    <property type="match status" value="1"/>
</dbReference>
<evidence type="ECO:0000259" key="2">
    <source>
        <dbReference type="PROSITE" id="PS50076"/>
    </source>
</evidence>
<dbReference type="AlphaFoldDB" id="A0AAD7P5Y3"/>
<evidence type="ECO:0000313" key="4">
    <source>
        <dbReference type="Proteomes" id="UP001163823"/>
    </source>
</evidence>
<gene>
    <name evidence="3" type="ORF">O6P43_032876</name>
</gene>
<evidence type="ECO:0000313" key="3">
    <source>
        <dbReference type="EMBL" id="KAJ7943301.1"/>
    </source>
</evidence>
<dbReference type="PANTHER" id="PTHR36335:SF1">
    <property type="entry name" value="CHAPERONE DNAJ-DOMAIN SUPERFAMILY PROTEIN"/>
    <property type="match status" value="1"/>
</dbReference>
<dbReference type="SUPFAM" id="SSF46565">
    <property type="entry name" value="Chaperone J-domain"/>
    <property type="match status" value="1"/>
</dbReference>
<proteinExistence type="predicted"/>
<dbReference type="Gene3D" id="1.10.287.110">
    <property type="entry name" value="DnaJ domain"/>
    <property type="match status" value="1"/>
</dbReference>
<reference evidence="3" key="1">
    <citation type="journal article" date="2023" name="Science">
        <title>Elucidation of the pathway for biosynthesis of saponin adjuvants from the soapbark tree.</title>
        <authorList>
            <person name="Reed J."/>
            <person name="Orme A."/>
            <person name="El-Demerdash A."/>
            <person name="Owen C."/>
            <person name="Martin L.B.B."/>
            <person name="Misra R.C."/>
            <person name="Kikuchi S."/>
            <person name="Rejzek M."/>
            <person name="Martin A.C."/>
            <person name="Harkess A."/>
            <person name="Leebens-Mack J."/>
            <person name="Louveau T."/>
            <person name="Stephenson M.J."/>
            <person name="Osbourn A."/>
        </authorList>
    </citation>
    <scope>NUCLEOTIDE SEQUENCE</scope>
    <source>
        <strain evidence="3">S10</strain>
    </source>
</reference>
<dbReference type="CDD" id="cd06257">
    <property type="entry name" value="DnaJ"/>
    <property type="match status" value="1"/>
</dbReference>
<evidence type="ECO:0000256" key="1">
    <source>
        <dbReference type="SAM" id="MobiDB-lite"/>
    </source>
</evidence>
<feature type="region of interest" description="Disordered" evidence="1">
    <location>
        <begin position="1"/>
        <end position="41"/>
    </location>
</feature>
<feature type="compositionally biased region" description="Basic and acidic residues" evidence="1">
    <location>
        <begin position="17"/>
        <end position="27"/>
    </location>
</feature>
<dbReference type="Proteomes" id="UP001163823">
    <property type="component" value="Chromosome 14"/>
</dbReference>